<gene>
    <name evidence="2" type="ORF">IX84_08215</name>
</gene>
<dbReference type="OrthoDB" id="1521722at2"/>
<evidence type="ECO:0000313" key="3">
    <source>
        <dbReference type="Proteomes" id="UP000029736"/>
    </source>
</evidence>
<protein>
    <recommendedName>
        <fullName evidence="4">Carboxypeptidase regulatory-like domain-containing protein</fullName>
    </recommendedName>
</protein>
<dbReference type="EMBL" id="JPOS01000018">
    <property type="protein sequence ID" value="KGE88643.1"/>
    <property type="molecule type" value="Genomic_DNA"/>
</dbReference>
<evidence type="ECO:0000256" key="1">
    <source>
        <dbReference type="SAM" id="MobiDB-lite"/>
    </source>
</evidence>
<dbReference type="SUPFAM" id="SSF117074">
    <property type="entry name" value="Hypothetical protein PA1324"/>
    <property type="match status" value="1"/>
</dbReference>
<dbReference type="STRING" id="1524460.IX84_08215"/>
<reference evidence="2 3" key="1">
    <citation type="journal article" date="2014" name="Int. J. Syst. Evol. Microbiol.">
        <title>Phaeodactylibacter xiamenensis gen. nov., sp. nov., a member of the family Saprospiraceae isolated from the marine alga Phaeodactylum tricornutum.</title>
        <authorList>
            <person name="Chen Z.Jr."/>
            <person name="Lei X."/>
            <person name="Lai Q."/>
            <person name="Li Y."/>
            <person name="Zhang B."/>
            <person name="Zhang J."/>
            <person name="Zhang H."/>
            <person name="Yang L."/>
            <person name="Zheng W."/>
            <person name="Tian Y."/>
            <person name="Yu Z."/>
            <person name="Xu H.Jr."/>
            <person name="Zheng T."/>
        </authorList>
    </citation>
    <scope>NUCLEOTIDE SEQUENCE [LARGE SCALE GENOMIC DNA]</scope>
    <source>
        <strain evidence="2 3">KD52</strain>
    </source>
</reference>
<feature type="compositionally biased region" description="Basic and acidic residues" evidence="1">
    <location>
        <begin position="168"/>
        <end position="179"/>
    </location>
</feature>
<organism evidence="2 3">
    <name type="scientific">Phaeodactylibacter xiamenensis</name>
    <dbReference type="NCBI Taxonomy" id="1524460"/>
    <lineage>
        <taxon>Bacteria</taxon>
        <taxon>Pseudomonadati</taxon>
        <taxon>Bacteroidota</taxon>
        <taxon>Saprospiria</taxon>
        <taxon>Saprospirales</taxon>
        <taxon>Haliscomenobacteraceae</taxon>
        <taxon>Phaeodactylibacter</taxon>
    </lineage>
</organism>
<dbReference type="RefSeq" id="WP_044218389.1">
    <property type="nucleotide sequence ID" value="NZ_JBKAGJ010000006.1"/>
</dbReference>
<dbReference type="Proteomes" id="UP000029736">
    <property type="component" value="Unassembled WGS sequence"/>
</dbReference>
<dbReference type="AlphaFoldDB" id="A0A098SAH8"/>
<comment type="caution">
    <text evidence="2">The sequence shown here is derived from an EMBL/GenBank/DDBJ whole genome shotgun (WGS) entry which is preliminary data.</text>
</comment>
<evidence type="ECO:0008006" key="4">
    <source>
        <dbReference type="Google" id="ProtNLM"/>
    </source>
</evidence>
<evidence type="ECO:0000313" key="2">
    <source>
        <dbReference type="EMBL" id="KGE88643.1"/>
    </source>
</evidence>
<feature type="region of interest" description="Disordered" evidence="1">
    <location>
        <begin position="168"/>
        <end position="189"/>
    </location>
</feature>
<keyword evidence="3" id="KW-1185">Reference proteome</keyword>
<accession>A0A098SAH8</accession>
<proteinExistence type="predicted"/>
<name>A0A098SAH8_9BACT</name>
<sequence>MRCPAPAVLSTGLVLLLLVALQVVSRAQSAEEEFVLRLEVEEAGAFNVSALIDLETNAVKLPVRALLQAFSVKVSPDTLPQELSGFYLQEDNPYRLSFPEKSLFVFDTLFRLEASALTMHSDGSCYLGLEYWGRAFRLPTTFDLQALTATMKPEVELPIIRNARLAEKRNRAGEGKKTEGSPPDTVFSRHRHWLRGGSADYQANWRGSGNGAGLWQARVDAGFELLGGSTTISLQHASEQDFRWERQRLQWLYTPQANPYLSSAEVGTLSSGGTGMIRLIRPRAGVRLHKNATTRDASASMYTISSNTTPGWVVEVYEGRQLLDWKKSGQDGAYRFDIPLKRGINEFTVRELGPSGEEHTYKEVYYLPGRIPKPGQWTYSLESSRIIQGSDGRFHKIDIGMGVTPHFMVRGGLESFSSLRGGLPVYYLEGLFQPSAGLSLEAGIAPGFRQSLRLSVQPFRQLSVQYQGERYTEDLEGAFIPNQEEHRVQARTSLKLGRHRIGVNAQGTWIRNGGPWRGQYQLGLSSNLKGTALRAQLLAMPSGLRDIGLGSNFSLSRQLWKAISFSGVVQASLHPLRLNGLQANLSKQFSKGARLGINYSYGVDQGRHSFGINYSLVVGPVQLSGNASRSDTRLSLDQSASGHLFWVGSGGGLQLNAQPVPGETGILLRPFVDANHNGRRDELEYAVLGLGVEAKGGRVEEQPRDSVILVKGLQASREVRLEFSPGFFEDIFWEPAYQSAAVVPDPNQYKRIDIPVLPYHEIYGYLQPDGADAQARIMAAVVYLYDRDGKLLAQTYPERDGYFSFTQIRPGRYWLTMNPRYTLGKEDGWLIEIKPSRYGQSVKVAFDVQ</sequence>